<dbReference type="EMBL" id="JAVYJV010000021">
    <property type="protein sequence ID" value="KAK4342685.1"/>
    <property type="molecule type" value="Genomic_DNA"/>
</dbReference>
<proteinExistence type="predicted"/>
<evidence type="ECO:0000256" key="1">
    <source>
        <dbReference type="SAM" id="MobiDB-lite"/>
    </source>
</evidence>
<dbReference type="Proteomes" id="UP001291623">
    <property type="component" value="Unassembled WGS sequence"/>
</dbReference>
<protein>
    <submittedName>
        <fullName evidence="2">Uncharacterized protein</fullName>
    </submittedName>
</protein>
<feature type="compositionally biased region" description="Acidic residues" evidence="1">
    <location>
        <begin position="111"/>
        <end position="121"/>
    </location>
</feature>
<accession>A0AAE1UZI9</accession>
<name>A0AAE1UZI9_9SOLA</name>
<sequence>MSHKWGPIPTSAPAQTPAPAYALTLGQDPQSGDLDMMDRIMIVPEGARVIQTMRLQKQLWMLFEGFNVVTVTLHEGERAIPESLKLLQTQVLSHIACERFDVPRSPPPHPDDDDIELENDG</sequence>
<feature type="region of interest" description="Disordered" evidence="1">
    <location>
        <begin position="100"/>
        <end position="121"/>
    </location>
</feature>
<dbReference type="AlphaFoldDB" id="A0AAE1UZI9"/>
<evidence type="ECO:0000313" key="3">
    <source>
        <dbReference type="Proteomes" id="UP001291623"/>
    </source>
</evidence>
<gene>
    <name evidence="2" type="ORF">RND71_038501</name>
</gene>
<organism evidence="2 3">
    <name type="scientific">Anisodus tanguticus</name>
    <dbReference type="NCBI Taxonomy" id="243964"/>
    <lineage>
        <taxon>Eukaryota</taxon>
        <taxon>Viridiplantae</taxon>
        <taxon>Streptophyta</taxon>
        <taxon>Embryophyta</taxon>
        <taxon>Tracheophyta</taxon>
        <taxon>Spermatophyta</taxon>
        <taxon>Magnoliopsida</taxon>
        <taxon>eudicotyledons</taxon>
        <taxon>Gunneridae</taxon>
        <taxon>Pentapetalae</taxon>
        <taxon>asterids</taxon>
        <taxon>lamiids</taxon>
        <taxon>Solanales</taxon>
        <taxon>Solanaceae</taxon>
        <taxon>Solanoideae</taxon>
        <taxon>Hyoscyameae</taxon>
        <taxon>Anisodus</taxon>
    </lineage>
</organism>
<reference evidence="2" key="1">
    <citation type="submission" date="2023-12" db="EMBL/GenBank/DDBJ databases">
        <title>Genome assembly of Anisodus tanguticus.</title>
        <authorList>
            <person name="Wang Y.-J."/>
        </authorList>
    </citation>
    <scope>NUCLEOTIDE SEQUENCE</scope>
    <source>
        <strain evidence="2">KB-2021</strain>
        <tissue evidence="2">Leaf</tissue>
    </source>
</reference>
<keyword evidence="3" id="KW-1185">Reference proteome</keyword>
<comment type="caution">
    <text evidence="2">The sequence shown here is derived from an EMBL/GenBank/DDBJ whole genome shotgun (WGS) entry which is preliminary data.</text>
</comment>
<evidence type="ECO:0000313" key="2">
    <source>
        <dbReference type="EMBL" id="KAK4342685.1"/>
    </source>
</evidence>